<evidence type="ECO:0000256" key="2">
    <source>
        <dbReference type="SAM" id="SignalP"/>
    </source>
</evidence>
<dbReference type="Pfam" id="PF12685">
    <property type="entry name" value="SpoIIIAH"/>
    <property type="match status" value="1"/>
</dbReference>
<evidence type="ECO:0000313" key="4">
    <source>
        <dbReference type="Proteomes" id="UP000192468"/>
    </source>
</evidence>
<organism evidence="3 4">
    <name type="scientific">Clostridium acidisoli DSM 12555</name>
    <dbReference type="NCBI Taxonomy" id="1121291"/>
    <lineage>
        <taxon>Bacteria</taxon>
        <taxon>Bacillati</taxon>
        <taxon>Bacillota</taxon>
        <taxon>Clostridia</taxon>
        <taxon>Eubacteriales</taxon>
        <taxon>Clostridiaceae</taxon>
        <taxon>Clostridium</taxon>
    </lineage>
</organism>
<feature type="signal peptide" evidence="2">
    <location>
        <begin position="1"/>
        <end position="23"/>
    </location>
</feature>
<dbReference type="OrthoDB" id="1707181at2"/>
<evidence type="ECO:0000313" key="3">
    <source>
        <dbReference type="EMBL" id="SMC17561.1"/>
    </source>
</evidence>
<dbReference type="STRING" id="1121291.SAMN02745134_00373"/>
<dbReference type="InterPro" id="IPR024232">
    <property type="entry name" value="SpoIIIAH"/>
</dbReference>
<keyword evidence="4" id="KW-1185">Reference proteome</keyword>
<dbReference type="AlphaFoldDB" id="A0A1W1X2C0"/>
<accession>A0A1W1X2C0</accession>
<proteinExistence type="predicted"/>
<dbReference type="Gene3D" id="1.10.287.4300">
    <property type="entry name" value="Stage III sporulation protein AH-like"/>
    <property type="match status" value="1"/>
</dbReference>
<protein>
    <submittedName>
        <fullName evidence="3">Stage III sporulation protein AH</fullName>
    </submittedName>
</protein>
<reference evidence="3 4" key="1">
    <citation type="submission" date="2017-04" db="EMBL/GenBank/DDBJ databases">
        <authorList>
            <person name="Afonso C.L."/>
            <person name="Miller P.J."/>
            <person name="Scott M.A."/>
            <person name="Spackman E."/>
            <person name="Goraichik I."/>
            <person name="Dimitrov K.M."/>
            <person name="Suarez D.L."/>
            <person name="Swayne D.E."/>
        </authorList>
    </citation>
    <scope>NUCLEOTIDE SEQUENCE [LARGE SCALE GENOMIC DNA]</scope>
    <source>
        <strain evidence="3 4">DSM 12555</strain>
    </source>
</reference>
<feature type="region of interest" description="Disordered" evidence="1">
    <location>
        <begin position="36"/>
        <end position="68"/>
    </location>
</feature>
<sequence>MNRKQAVIIVALLVLIVCAGVLATKVQSPLYVSDTDLVDNSSTNDTNSTTNGTNQTTNLNKSNKTSSNQDYFAEARLTREKTSEDTIATLKEIIDDKNSTAQNKQNAQQESMSIILSEQNSMKVENMLKGKGYKDALCTINNDKVNIVVKSDASKLTDAQQREIRDVALTVTQIRNIEIQPPIH</sequence>
<dbReference type="RefSeq" id="WP_084113562.1">
    <property type="nucleotide sequence ID" value="NZ_FWXH01000002.1"/>
</dbReference>
<keyword evidence="2" id="KW-0732">Signal</keyword>
<evidence type="ECO:0000256" key="1">
    <source>
        <dbReference type="SAM" id="MobiDB-lite"/>
    </source>
</evidence>
<name>A0A1W1X2C0_9CLOT</name>
<dbReference type="EMBL" id="FWXH01000002">
    <property type="protein sequence ID" value="SMC17561.1"/>
    <property type="molecule type" value="Genomic_DNA"/>
</dbReference>
<dbReference type="Proteomes" id="UP000192468">
    <property type="component" value="Unassembled WGS sequence"/>
</dbReference>
<gene>
    <name evidence="3" type="ORF">SAMN02745134_00373</name>
</gene>
<dbReference type="InterPro" id="IPR038503">
    <property type="entry name" value="SpoIIIAH_sf"/>
</dbReference>
<feature type="chain" id="PRO_5013026355" evidence="2">
    <location>
        <begin position="24"/>
        <end position="184"/>
    </location>
</feature>